<reference evidence="1 2" key="1">
    <citation type="journal article" date="2024" name="bioRxiv">
        <title>A reference genome for Trichogramma kaykai: A tiny desert-dwelling parasitoid wasp with competing sex-ratio distorters.</title>
        <authorList>
            <person name="Culotta J."/>
            <person name="Lindsey A.R."/>
        </authorList>
    </citation>
    <scope>NUCLEOTIDE SEQUENCE [LARGE SCALE GENOMIC DNA]</scope>
    <source>
        <strain evidence="1 2">KSX58</strain>
    </source>
</reference>
<dbReference type="Proteomes" id="UP001627154">
    <property type="component" value="Unassembled WGS sequence"/>
</dbReference>
<evidence type="ECO:0000313" key="2">
    <source>
        <dbReference type="Proteomes" id="UP001627154"/>
    </source>
</evidence>
<proteinExistence type="predicted"/>
<sequence>MVLVNENYFYNKNNVGPVCRIGTYLNKNGITDGDLDDNDVLTNILRSATLIPTGKGATPNQLNTLRDAIRTITIDKLKTQLYRVNPAILLVACVECVLYPRHYDEQDDDTVIRMDTHCMIYSGEERAVTEAFNKLSRNSCRHTPAMIKSVKSFFKIERLIRKNIEYLEPIREYLNTIEIGNEESEFIRKEMLDTL</sequence>
<dbReference type="AlphaFoldDB" id="A0ABD2VT56"/>
<comment type="caution">
    <text evidence="1">The sequence shown here is derived from an EMBL/GenBank/DDBJ whole genome shotgun (WGS) entry which is preliminary data.</text>
</comment>
<name>A0ABD2VT56_9HYME</name>
<evidence type="ECO:0000313" key="1">
    <source>
        <dbReference type="EMBL" id="KAL3383732.1"/>
    </source>
</evidence>
<organism evidence="1 2">
    <name type="scientific">Trichogramma kaykai</name>
    <dbReference type="NCBI Taxonomy" id="54128"/>
    <lineage>
        <taxon>Eukaryota</taxon>
        <taxon>Metazoa</taxon>
        <taxon>Ecdysozoa</taxon>
        <taxon>Arthropoda</taxon>
        <taxon>Hexapoda</taxon>
        <taxon>Insecta</taxon>
        <taxon>Pterygota</taxon>
        <taxon>Neoptera</taxon>
        <taxon>Endopterygota</taxon>
        <taxon>Hymenoptera</taxon>
        <taxon>Apocrita</taxon>
        <taxon>Proctotrupomorpha</taxon>
        <taxon>Chalcidoidea</taxon>
        <taxon>Trichogrammatidae</taxon>
        <taxon>Trichogramma</taxon>
    </lineage>
</organism>
<accession>A0ABD2VT56</accession>
<keyword evidence="2" id="KW-1185">Reference proteome</keyword>
<gene>
    <name evidence="1" type="ORF">TKK_020400</name>
</gene>
<protein>
    <submittedName>
        <fullName evidence="1">Uncharacterized protein</fullName>
    </submittedName>
</protein>
<dbReference type="EMBL" id="JBJJXI010000182">
    <property type="protein sequence ID" value="KAL3383732.1"/>
    <property type="molecule type" value="Genomic_DNA"/>
</dbReference>